<dbReference type="SUPFAM" id="SSF53254">
    <property type="entry name" value="Phosphoglycerate mutase-like"/>
    <property type="match status" value="1"/>
</dbReference>
<protein>
    <recommendedName>
        <fullName evidence="3">Histidine phosphatase family protein</fullName>
    </recommendedName>
</protein>
<sequence length="245" mass="28116">MNQDKDLTAIISLIRHGEKDGSGELTLTGQKQSREKGIKTPYLGGDIILFHSGSDRVKKTIRLAASYLRLNETDVEEIIEDTNLQDYETRLLHYLKDSKKQGEFFANWDKIEDSASARKERMERFLALGDKSTEPEVYYSPIEMARNVSKLVETQIDFALITTPESRTNFINGSHEPVIMSFIAYALSGFNRSTNPNLSEIGDSVDYTEGVDILVRQTVQDYRLQMQFRDMKIDLDLEEIRRFIS</sequence>
<evidence type="ECO:0000313" key="2">
    <source>
        <dbReference type="Proteomes" id="UP000070449"/>
    </source>
</evidence>
<name>A0A136KL07_9BACT</name>
<dbReference type="Proteomes" id="UP000070449">
    <property type="component" value="Unassembled WGS sequence"/>
</dbReference>
<dbReference type="CDD" id="cd07040">
    <property type="entry name" value="HP"/>
    <property type="match status" value="1"/>
</dbReference>
<proteinExistence type="predicted"/>
<evidence type="ECO:0008006" key="3">
    <source>
        <dbReference type="Google" id="ProtNLM"/>
    </source>
</evidence>
<dbReference type="EMBL" id="JYPD01000008">
    <property type="protein sequence ID" value="KXK10126.1"/>
    <property type="molecule type" value="Genomic_DNA"/>
</dbReference>
<accession>A0A136KL07</accession>
<reference evidence="1 2" key="1">
    <citation type="submission" date="2015-02" db="EMBL/GenBank/DDBJ databases">
        <title>Improved understanding of the partial-nitritation anammox process through 23 genomes representing the majority of the microbial community.</title>
        <authorList>
            <person name="Speth D.R."/>
            <person name="In T Zandt M."/>
            <person name="Guerrero Cruz S."/>
            <person name="Jetten M.S."/>
            <person name="Dutilh B.E."/>
        </authorList>
    </citation>
    <scope>NUCLEOTIDE SEQUENCE [LARGE SCALE GENOMIC DNA]</scope>
    <source>
        <strain evidence="1">OLB21</strain>
    </source>
</reference>
<organism evidence="1 2">
    <name type="scientific">candidate division WS6 bacterium OLB21</name>
    <dbReference type="NCBI Taxonomy" id="1617427"/>
    <lineage>
        <taxon>Bacteria</taxon>
        <taxon>Candidatus Dojkabacteria</taxon>
    </lineage>
</organism>
<dbReference type="InterPro" id="IPR029033">
    <property type="entry name" value="His_PPase_superfam"/>
</dbReference>
<dbReference type="Gene3D" id="3.40.50.1240">
    <property type="entry name" value="Phosphoglycerate mutase-like"/>
    <property type="match status" value="1"/>
</dbReference>
<gene>
    <name evidence="1" type="ORF">UZ20_WS6002000040</name>
</gene>
<evidence type="ECO:0000313" key="1">
    <source>
        <dbReference type="EMBL" id="KXK10126.1"/>
    </source>
</evidence>
<dbReference type="AlphaFoldDB" id="A0A136KL07"/>
<comment type="caution">
    <text evidence="1">The sequence shown here is derived from an EMBL/GenBank/DDBJ whole genome shotgun (WGS) entry which is preliminary data.</text>
</comment>
<dbReference type="STRING" id="1617427.UZ20_WS6002000040"/>